<accession>A0A6B9Z9P4</accession>
<dbReference type="PANTHER" id="PTHR40094">
    <property type="entry name" value="ALPHA-2-MACROGLOBULIN HOMOLOG"/>
    <property type="match status" value="1"/>
</dbReference>
<dbReference type="Gene3D" id="2.60.40.1930">
    <property type="match status" value="1"/>
</dbReference>
<feature type="chain" id="PRO_5025674508" description="Alpha-2-macroglobulin domain-containing protein" evidence="1">
    <location>
        <begin position="19"/>
        <end position="1886"/>
    </location>
</feature>
<dbReference type="Gene3D" id="2.60.40.1120">
    <property type="entry name" value="Carboxypeptidase-like, regulatory domain"/>
    <property type="match status" value="1"/>
</dbReference>
<dbReference type="Gene3D" id="2.20.130.20">
    <property type="match status" value="1"/>
</dbReference>
<feature type="domain" description="Alpha-2-macroglobulin" evidence="2">
    <location>
        <begin position="1265"/>
        <end position="1355"/>
    </location>
</feature>
<dbReference type="EMBL" id="CP048113">
    <property type="protein sequence ID" value="QHS58094.1"/>
    <property type="molecule type" value="Genomic_DNA"/>
</dbReference>
<dbReference type="InterPro" id="IPR041246">
    <property type="entry name" value="Bact_MG10"/>
</dbReference>
<keyword evidence="4" id="KW-1185">Reference proteome</keyword>
<dbReference type="Pfam" id="PF00207">
    <property type="entry name" value="A2M"/>
    <property type="match status" value="1"/>
</dbReference>
<organism evidence="3 4">
    <name type="scientific">Chitinophaga agri</name>
    <dbReference type="NCBI Taxonomy" id="2703787"/>
    <lineage>
        <taxon>Bacteria</taxon>
        <taxon>Pseudomonadati</taxon>
        <taxon>Bacteroidota</taxon>
        <taxon>Chitinophagia</taxon>
        <taxon>Chitinophagales</taxon>
        <taxon>Chitinophagaceae</taxon>
        <taxon>Chitinophaga</taxon>
    </lineage>
</organism>
<dbReference type="Pfam" id="PF17973">
    <property type="entry name" value="bMG10"/>
    <property type="match status" value="1"/>
</dbReference>
<dbReference type="Gene3D" id="1.50.10.20">
    <property type="match status" value="1"/>
</dbReference>
<proteinExistence type="predicted"/>
<dbReference type="GO" id="GO:0004866">
    <property type="term" value="F:endopeptidase inhibitor activity"/>
    <property type="evidence" value="ECO:0007669"/>
    <property type="project" value="InterPro"/>
</dbReference>
<protein>
    <recommendedName>
        <fullName evidence="2">Alpha-2-macroglobulin domain-containing protein</fullName>
    </recommendedName>
</protein>
<dbReference type="PANTHER" id="PTHR40094:SF1">
    <property type="entry name" value="UBIQUITIN DOMAIN-CONTAINING PROTEIN"/>
    <property type="match status" value="1"/>
</dbReference>
<name>A0A6B9Z9P4_9BACT</name>
<dbReference type="KEGG" id="chih:GWR21_00345"/>
<reference evidence="3 4" key="1">
    <citation type="submission" date="2020-01" db="EMBL/GenBank/DDBJ databases">
        <title>Complete genome sequence of Chitinophaga sp. H33E-04 isolated from quinoa roots.</title>
        <authorList>
            <person name="Weon H.-Y."/>
            <person name="Lee S.A."/>
        </authorList>
    </citation>
    <scope>NUCLEOTIDE SEQUENCE [LARGE SCALE GENOMIC DNA]</scope>
    <source>
        <strain evidence="3 4">H33E-04</strain>
    </source>
</reference>
<evidence type="ECO:0000256" key="1">
    <source>
        <dbReference type="SAM" id="SignalP"/>
    </source>
</evidence>
<dbReference type="Pfam" id="PF13715">
    <property type="entry name" value="CarbopepD_reg_2"/>
    <property type="match status" value="1"/>
</dbReference>
<dbReference type="RefSeq" id="WP_162329799.1">
    <property type="nucleotide sequence ID" value="NZ_CP048113.1"/>
</dbReference>
<evidence type="ECO:0000259" key="2">
    <source>
        <dbReference type="SMART" id="SM01360"/>
    </source>
</evidence>
<dbReference type="Proteomes" id="UP000476411">
    <property type="component" value="Chromosome"/>
</dbReference>
<gene>
    <name evidence="3" type="ORF">GWR21_00345</name>
</gene>
<evidence type="ECO:0000313" key="3">
    <source>
        <dbReference type="EMBL" id="QHS58094.1"/>
    </source>
</evidence>
<dbReference type="SUPFAM" id="SSF49464">
    <property type="entry name" value="Carboxypeptidase regulatory domain-like"/>
    <property type="match status" value="1"/>
</dbReference>
<sequence>MKPVTLLLLLLACLSATAQRPLSEARRSSIYEYLYELNDKETCRIYKYGVNTVNGSYLHTLKDSVLHDGQPHNNLPPGNYLQVYAENDMLQTSFRHAGNVLIKSMNNGRDLIILLHDLKGDLIRDADVRVGKRRLHYNPAAQSWMLEKYSQPGILQVRYQGILTCANLERVSRYREHLPARLFNKVRYVTLFHRRERDNYTLRNRYGSYVVYSKPIYKPGDTVRLKAFLSNRKGAPVNKQVLVRLMDYSYDVDTILTTLSPANPGSYNYQFVLSPEMNLRIDRDYSISLETLGSRKYDLSTYEGTLSDDEYASKRSVYLQSSFKLEDYELQQLTFEARTDKKVHYSGEPLSVYCKATDENKLPVMDGQLQLKVEKTGITKFYGQDVFIPKTLWEYSGPMDKIGETKITLPDSIFPAADLTYEISCTFTNSNNERKTQTLQAEYSYNNNRYSFAAKKDTLYITAKDEGQQSVRVWIYGIISPFDTIERHHTTLPAAIKINPRSSFYLIPGQDARNRYDLSDADDGVRLHTNWSNDTASLHIENPLQLPFWYTVVKGRKTLLRGYDRSFDWQASTKHHQQYHVYVQYVWGGKVIKRTAFLTDPGGMLHVSTDIPASVFPGQTTTINIDVKDKYLKPVANADITAYAYTSKFDNNTPNIPTFSLPLKRLKFYGELSLTASRNTYGNKQLALEWEKYGRRMGLDSMLFFRFTHPSPLFTTTQPAKDSITQMAPFVFARGSMQSVHILYVDEVPVYYSMSRPAPPYSFRVKAGHHAIKMRTKHQLISFELDIPKGVKSFISVDSAVQEKAYTITPMPDTLTKEELDMVNRYMLQLQNTFDKDHVYIEQGNKLYNVNYISSTPGTDGKELLIGPMIAAPAMLKAKGHFTQLFERERGYVFNIHDGVIKEKEQTRALNRLYRMSHNTHDTDFSDEVLTETLIDSLTREQENKELARLDQFERRNGSNGENNLEIDLAKYEDTLKNRIQKFFLFNEHDIMQKYMLSPVQRKFVGINTGYYRLLILLKDNSYVQLDHLAVKQGYLHYYRFDSLRIHPPNKESKHLDAELRQAVRYDPSSDKDMHKLLLLRYDRLKAGADNRKNVVTGTIVDDNNEPLIGVPVIVKGTSLATFTDENGDFSIAAPAGSTLRFSYVGFKTVEQQLNGEDLLLIRMLANELRMNEVVVTALGIRREQKPLGYAISTISSESISTNFATALYGKAAGVKIIADPGSLDGAHHMRLPKPVLPDTFMLPSAAELPTGIPESAVRSNFKDEGYWQPALKTDAHGKTSFTVTFPDDVTRWNAVTIAMSGKRQAGIDQTWIRSFKTLSGTLAMPAFAVDGDTIQLFGKTINYTTDSITVQRKFSVNDSLYMTATDGFRNALIDTLLLPVKSGDSLRIQYTVNRDNYLDGEDRKIPIIPRGTTETAGLFAALNGDTTLSYRTPQNTPVTIYAETAVLPVLMDEIAHVQHYRYLCNEQLASKLKAFLLEKTIAGFQRQPFKKDKDIRTIIGMLQQSREGAAWGWWKKAAPSPWVTRHVMEAMLMAKEQGYVQTAMESSAISYFTTALNTSDRVDTLSILEVLATMKAKIDYKTYIDTLIAHADKDGYDTIRVTALQQKAALPVNITPLLKTQQQTVFGNAFWGKDTLQMFSNSIERTLLVYKILRQAGGHDALLQKMRNYFLEKRKDGHWNNTYQSALILETILPDVMEDAAQGTATLTINGKHITRFPYTDTLPAGKIEISKQGKLPVYFTAYQRFRNRQPEKETGLFDVTAVLTDGLLRKEALQAGQPIQLEVTVDAKQTADYVLVEIPIPAGCSYQDKSQVNYWNNLNNEVHREHFKDKVSIFCTQLTAGKHTFTISLLPRYSGHYYLNPAKAEMQYFPVFMGRETLKQVYIY</sequence>
<dbReference type="InterPro" id="IPR001599">
    <property type="entry name" value="Macroglobln_a2"/>
</dbReference>
<dbReference type="InterPro" id="IPR008969">
    <property type="entry name" value="CarboxyPept-like_regulatory"/>
</dbReference>
<dbReference type="SMART" id="SM01360">
    <property type="entry name" value="A2M"/>
    <property type="match status" value="1"/>
</dbReference>
<dbReference type="InterPro" id="IPR051802">
    <property type="entry name" value="YfhM-like"/>
</dbReference>
<evidence type="ECO:0000313" key="4">
    <source>
        <dbReference type="Proteomes" id="UP000476411"/>
    </source>
</evidence>
<feature type="signal peptide" evidence="1">
    <location>
        <begin position="1"/>
        <end position="18"/>
    </location>
</feature>
<dbReference type="InterPro" id="IPR008930">
    <property type="entry name" value="Terpenoid_cyclase/PrenylTrfase"/>
</dbReference>
<keyword evidence="1" id="KW-0732">Signal</keyword>
<dbReference type="SUPFAM" id="SSF48239">
    <property type="entry name" value="Terpenoid cyclases/Protein prenyltransferases"/>
    <property type="match status" value="1"/>
</dbReference>